<dbReference type="PANTHER" id="PTHR30255">
    <property type="entry name" value="SINGLE-STRANDED-DNA-SPECIFIC EXONUCLEASE RECJ"/>
    <property type="match status" value="1"/>
</dbReference>
<dbReference type="Pfam" id="PF00270">
    <property type="entry name" value="DEAD"/>
    <property type="match status" value="1"/>
</dbReference>
<dbReference type="SUPFAM" id="SSF52540">
    <property type="entry name" value="P-loop containing nucleoside triphosphate hydrolases"/>
    <property type="match status" value="1"/>
</dbReference>
<dbReference type="PANTHER" id="PTHR30255:SF2">
    <property type="entry name" value="SINGLE-STRANDED-DNA-SPECIFIC EXONUCLEASE RECJ"/>
    <property type="match status" value="1"/>
</dbReference>
<dbReference type="SMART" id="SM00487">
    <property type="entry name" value="DEXDc"/>
    <property type="match status" value="1"/>
</dbReference>
<dbReference type="NCBIfam" id="TIGR00644">
    <property type="entry name" value="recJ"/>
    <property type="match status" value="1"/>
</dbReference>
<dbReference type="Pfam" id="PF00271">
    <property type="entry name" value="Helicase_C"/>
    <property type="match status" value="1"/>
</dbReference>
<dbReference type="GO" id="GO:0004527">
    <property type="term" value="F:exonuclease activity"/>
    <property type="evidence" value="ECO:0007669"/>
    <property type="project" value="UniProtKB-KW"/>
</dbReference>
<dbReference type="EMBL" id="JBJUVG010000006">
    <property type="protein sequence ID" value="MFM9413776.1"/>
    <property type="molecule type" value="Genomic_DNA"/>
</dbReference>
<dbReference type="Pfam" id="PF01368">
    <property type="entry name" value="DHH"/>
    <property type="match status" value="1"/>
</dbReference>
<dbReference type="InterPro" id="IPR001667">
    <property type="entry name" value="DDH_dom"/>
</dbReference>
<keyword evidence="3" id="KW-0540">Nuclease</keyword>
<dbReference type="Proteomes" id="UP001631949">
    <property type="component" value="Unassembled WGS sequence"/>
</dbReference>
<comment type="caution">
    <text evidence="11">The sequence shown here is derived from an EMBL/GenBank/DDBJ whole genome shotgun (WGS) entry which is preliminary data.</text>
</comment>
<dbReference type="PROSITE" id="PS51192">
    <property type="entry name" value="HELICASE_ATP_BIND_1"/>
    <property type="match status" value="1"/>
</dbReference>
<keyword evidence="5" id="KW-0547">Nucleotide-binding</keyword>
<protein>
    <recommendedName>
        <fullName evidence="2">Single-stranded-DNA-specific exonuclease RecJ</fullName>
    </recommendedName>
</protein>
<feature type="domain" description="Helicase C-terminal" evidence="10">
    <location>
        <begin position="919"/>
        <end position="1085"/>
    </location>
</feature>
<dbReference type="InterPro" id="IPR038763">
    <property type="entry name" value="DHH_sf"/>
</dbReference>
<dbReference type="Gene3D" id="3.90.1640.30">
    <property type="match status" value="1"/>
</dbReference>
<dbReference type="SMART" id="SM00910">
    <property type="entry name" value="HIRAN"/>
    <property type="match status" value="1"/>
</dbReference>
<keyword evidence="12" id="KW-1185">Reference proteome</keyword>
<dbReference type="PROSITE" id="PS51194">
    <property type="entry name" value="HELICASE_CTER"/>
    <property type="match status" value="1"/>
</dbReference>
<dbReference type="Pfam" id="PF08797">
    <property type="entry name" value="HIRAN"/>
    <property type="match status" value="1"/>
</dbReference>
<proteinExistence type="inferred from homology"/>
<gene>
    <name evidence="11" type="primary">recJ</name>
    <name evidence="11" type="ORF">ACKQTC_05310</name>
</gene>
<dbReference type="InterPro" id="IPR014001">
    <property type="entry name" value="Helicase_ATP-bd"/>
</dbReference>
<evidence type="ECO:0000256" key="2">
    <source>
        <dbReference type="ARBA" id="ARBA00019841"/>
    </source>
</evidence>
<dbReference type="SMART" id="SM00490">
    <property type="entry name" value="HELICc"/>
    <property type="match status" value="1"/>
</dbReference>
<dbReference type="InterPro" id="IPR027417">
    <property type="entry name" value="P-loop_NTPase"/>
</dbReference>
<dbReference type="InterPro" id="IPR051673">
    <property type="entry name" value="SSDNA_exonuclease_RecJ"/>
</dbReference>
<sequence length="1184" mass="129103">MRKVWQLVGKSDQAAATYAQKAGVSPTLARLLLNRDIPADQAQDFLEADYAGISDPSALYNLDVAVERIIQAMEDSRPIVVYGDYDVDGMSAATLLSDALRTLGARVSVYIPSRLEEGYGIHTAALSDLKADNPLLITVDTGIAAAEVLNPFIQEGLDVVVTDHHVPPADLPDCPVVNPKLHPETTPFGHLCGAGVAFMLVRGVYRALGRSAAELAPYVALAALATVADIVPLVGDNRRIVKAGLAVLNKNPQPGIAALMTEANLAPGKLRAEHIAFQLAPRLNAAGRLDQTSLALDLLTAKDQVSAQQAAAALNQLNIERKSMEEEAFQEAVAQVTETRPKAVLVVGDSWHPGIIGIVASRLMERYAVPALVLTAKVSDPGVLTGSGRAPEGFNLYDHLQATADELVQYGGHAKAAGLSLLREKLPAFRAAFIRECEESADQWYGKDPLKVDGLLKPADIDEDLWADLDRLEPTGCGNPMPTFALMAAPSLKARACGKDDAHLQISVLAPQGDIRGIAFRRGKDLQQTTRGPQDILFTVNKSTFRGQDRLEMMVKDIRPAYMADGPLDDQLYLYGKDQLQERPYADIGEADTFYTKVAGVSFERRQSLLAKIQAPTPVDLVAEPDNPHDPNALAVVTEWGKIGYLNRDLAAALAPLIQAGRRYEALLTTITGSGDTLRGANLKISRVKQMEGRQPARQVDRPQGLAPAAIADRLLKGGQLHAKQAEALEALAAGKDVALIMGTGRGKSLVYQVQAAAKALNDGQMTVVFFPLKALLKDQFRYLQPAMAALGLAVYEAYGDLSGRRRVDLFGALADGRADIVLATPEFFFGNETVFRHGGKTIGFWVLDEAHHLADRRAGYRQLREALPQLGGQCLAMTATMSDHAAEACQAARSGITFIADASKRENLQVIDKRGLEKKNQYLFRLALSGEKTICYVNSRKQALDIAKKLRFYLPYQLRQTVGYYHGGLNKKARAWLQEAFQRGQIRLLIATTAFGEGIHLPDVRHVVVYHLCFSEEAFNQLAGRAGRDGAPAYVHLLYGERDQALNELILSRACPDRQVLGRLYQLIRRRLKEGPDPLRKDLLAGLGGEKIPYETLRLAKRIFTELGFLNRREADGRYALVTNAGKKALDQSPTYQEIAHERADYTQYLDLAFHRDAAVITAQVQAPILPHPAYFEGGGPDD</sequence>
<evidence type="ECO:0000259" key="10">
    <source>
        <dbReference type="PROSITE" id="PS51194"/>
    </source>
</evidence>
<keyword evidence="6" id="KW-0378">Hydrolase</keyword>
<dbReference type="InterPro" id="IPR004610">
    <property type="entry name" value="RecJ"/>
</dbReference>
<dbReference type="Gene3D" id="3.40.50.300">
    <property type="entry name" value="P-loop containing nucleotide triphosphate hydrolases"/>
    <property type="match status" value="2"/>
</dbReference>
<dbReference type="Gene3D" id="3.10.310.30">
    <property type="match status" value="1"/>
</dbReference>
<dbReference type="InterPro" id="IPR011545">
    <property type="entry name" value="DEAD/DEAH_box_helicase_dom"/>
</dbReference>
<dbReference type="InterPro" id="IPR014905">
    <property type="entry name" value="HIRAN"/>
</dbReference>
<evidence type="ECO:0000256" key="1">
    <source>
        <dbReference type="ARBA" id="ARBA00005915"/>
    </source>
</evidence>
<dbReference type="Pfam" id="PF17768">
    <property type="entry name" value="RecJ_OB"/>
    <property type="match status" value="1"/>
</dbReference>
<name>A0ABW9H0F9_9FIRM</name>
<evidence type="ECO:0000256" key="5">
    <source>
        <dbReference type="ARBA" id="ARBA00022741"/>
    </source>
</evidence>
<dbReference type="SUPFAM" id="SSF64182">
    <property type="entry name" value="DHH phosphoesterases"/>
    <property type="match status" value="1"/>
</dbReference>
<evidence type="ECO:0000313" key="12">
    <source>
        <dbReference type="Proteomes" id="UP001631949"/>
    </source>
</evidence>
<dbReference type="InterPro" id="IPR003156">
    <property type="entry name" value="DHHA1_dom"/>
</dbReference>
<evidence type="ECO:0000259" key="9">
    <source>
        <dbReference type="PROSITE" id="PS51192"/>
    </source>
</evidence>
<dbReference type="InterPro" id="IPR041122">
    <property type="entry name" value="RecJ_OB"/>
</dbReference>
<accession>A0ABW9H0F9</accession>
<comment type="similarity">
    <text evidence="1">Belongs to the RecJ family.</text>
</comment>
<keyword evidence="4" id="KW-0479">Metal-binding</keyword>
<organism evidence="11 12">
    <name type="scientific">Peptococcus simiae</name>
    <dbReference type="NCBI Taxonomy" id="1643805"/>
    <lineage>
        <taxon>Bacteria</taxon>
        <taxon>Bacillati</taxon>
        <taxon>Bacillota</taxon>
        <taxon>Clostridia</taxon>
        <taxon>Eubacteriales</taxon>
        <taxon>Peptococcaceae</taxon>
        <taxon>Peptococcus</taxon>
    </lineage>
</organism>
<dbReference type="Pfam" id="PF02272">
    <property type="entry name" value="DHHA1"/>
    <property type="match status" value="1"/>
</dbReference>
<dbReference type="Gene3D" id="3.30.70.2330">
    <property type="match status" value="1"/>
</dbReference>
<evidence type="ECO:0000313" key="11">
    <source>
        <dbReference type="EMBL" id="MFM9413776.1"/>
    </source>
</evidence>
<keyword evidence="7 11" id="KW-0269">Exonuclease</keyword>
<feature type="domain" description="Helicase ATP-binding" evidence="9">
    <location>
        <begin position="729"/>
        <end position="900"/>
    </location>
</feature>
<dbReference type="InterPro" id="IPR001650">
    <property type="entry name" value="Helicase_C-like"/>
</dbReference>
<evidence type="ECO:0000256" key="4">
    <source>
        <dbReference type="ARBA" id="ARBA00022723"/>
    </source>
</evidence>
<keyword evidence="8" id="KW-0067">ATP-binding</keyword>
<reference evidence="11 12" key="1">
    <citation type="journal article" date="2016" name="Int. J. Syst. Evol. Microbiol.">
        <title>Peptococcus simiae sp. nov., isolated from rhesus macaque faeces and emended description of the genus Peptococcus.</title>
        <authorList>
            <person name="Shkoporov A.N."/>
            <person name="Efimov B.A."/>
            <person name="Kondova I."/>
            <person name="Ouwerling B."/>
            <person name="Chaplin A.V."/>
            <person name="Shcherbakova V.A."/>
            <person name="Langermans J.A.M."/>
        </authorList>
    </citation>
    <scope>NUCLEOTIDE SEQUENCE [LARGE SCALE GENOMIC DNA]</scope>
    <source>
        <strain evidence="11 12">M108</strain>
    </source>
</reference>
<evidence type="ECO:0000256" key="3">
    <source>
        <dbReference type="ARBA" id="ARBA00022722"/>
    </source>
</evidence>
<evidence type="ECO:0000256" key="7">
    <source>
        <dbReference type="ARBA" id="ARBA00022839"/>
    </source>
</evidence>
<dbReference type="RefSeq" id="WP_408977392.1">
    <property type="nucleotide sequence ID" value="NZ_JBJUVG010000006.1"/>
</dbReference>
<evidence type="ECO:0000256" key="8">
    <source>
        <dbReference type="ARBA" id="ARBA00022840"/>
    </source>
</evidence>
<evidence type="ECO:0000256" key="6">
    <source>
        <dbReference type="ARBA" id="ARBA00022801"/>
    </source>
</evidence>